<evidence type="ECO:0000313" key="4">
    <source>
        <dbReference type="Proteomes" id="UP000601223"/>
    </source>
</evidence>
<dbReference type="Pfam" id="PF06013">
    <property type="entry name" value="WXG100"/>
    <property type="match status" value="1"/>
</dbReference>
<dbReference type="NCBIfam" id="TIGR03930">
    <property type="entry name" value="WXG100_ESAT6"/>
    <property type="match status" value="1"/>
</dbReference>
<dbReference type="AlphaFoldDB" id="A0A8J3JKZ3"/>
<dbReference type="EMBL" id="BONF01000020">
    <property type="protein sequence ID" value="GIF82432.1"/>
    <property type="molecule type" value="Genomic_DNA"/>
</dbReference>
<dbReference type="Proteomes" id="UP000601223">
    <property type="component" value="Unassembled WGS sequence"/>
</dbReference>
<feature type="compositionally biased region" description="Polar residues" evidence="2">
    <location>
        <begin position="96"/>
        <end position="106"/>
    </location>
</feature>
<feature type="region of interest" description="Disordered" evidence="2">
    <location>
        <begin position="81"/>
        <end position="106"/>
    </location>
</feature>
<organism evidence="3 4">
    <name type="scientific">Catellatospora bangladeshensis</name>
    <dbReference type="NCBI Taxonomy" id="310355"/>
    <lineage>
        <taxon>Bacteria</taxon>
        <taxon>Bacillati</taxon>
        <taxon>Actinomycetota</taxon>
        <taxon>Actinomycetes</taxon>
        <taxon>Micromonosporales</taxon>
        <taxon>Micromonosporaceae</taxon>
        <taxon>Catellatospora</taxon>
    </lineage>
</organism>
<proteinExistence type="inferred from homology"/>
<evidence type="ECO:0000256" key="2">
    <source>
        <dbReference type="SAM" id="MobiDB-lite"/>
    </source>
</evidence>
<dbReference type="SUPFAM" id="SSF140453">
    <property type="entry name" value="EsxAB dimer-like"/>
    <property type="match status" value="1"/>
</dbReference>
<evidence type="ECO:0000256" key="1">
    <source>
        <dbReference type="RuleBase" id="RU362001"/>
    </source>
</evidence>
<evidence type="ECO:0000313" key="3">
    <source>
        <dbReference type="EMBL" id="GIF82432.1"/>
    </source>
</evidence>
<name>A0A8J3JKZ3_9ACTN</name>
<dbReference type="InterPro" id="IPR036689">
    <property type="entry name" value="ESAT-6-like_sf"/>
</dbReference>
<dbReference type="Gene3D" id="1.10.287.1060">
    <property type="entry name" value="ESAT-6-like"/>
    <property type="match status" value="1"/>
</dbReference>
<sequence>MSETASEAAIMAATAQKFDSSNDELQTMLSRLLSELEVLQTSWVGRAGTSFEQVKIAWAEDQKTLHNALAETATAIRTAGQEYSRADEEQAGRVSARNTGGISLNL</sequence>
<accession>A0A8J3JKZ3</accession>
<gene>
    <name evidence="3" type="primary">esxB</name>
    <name evidence="3" type="ORF">Cba03nite_37810</name>
</gene>
<protein>
    <recommendedName>
        <fullName evidence="1">ESAT-6-like protein</fullName>
    </recommendedName>
</protein>
<comment type="caution">
    <text evidence="3">The sequence shown here is derived from an EMBL/GenBank/DDBJ whole genome shotgun (WGS) entry which is preliminary data.</text>
</comment>
<comment type="similarity">
    <text evidence="1">Belongs to the WXG100 family.</text>
</comment>
<reference evidence="3 4" key="1">
    <citation type="submission" date="2021-01" db="EMBL/GenBank/DDBJ databases">
        <title>Whole genome shotgun sequence of Catellatospora bangladeshensis NBRC 107357.</title>
        <authorList>
            <person name="Komaki H."/>
            <person name="Tamura T."/>
        </authorList>
    </citation>
    <scope>NUCLEOTIDE SEQUENCE [LARGE SCALE GENOMIC DNA]</scope>
    <source>
        <strain evidence="3 4">NBRC 107357</strain>
    </source>
</reference>
<keyword evidence="4" id="KW-1185">Reference proteome</keyword>
<dbReference type="InterPro" id="IPR010310">
    <property type="entry name" value="T7SS_ESAT-6-like"/>
</dbReference>